<organism evidence="3 4">
    <name type="scientific">Eucalyptus globulus</name>
    <name type="common">Tasmanian blue gum</name>
    <dbReference type="NCBI Taxonomy" id="34317"/>
    <lineage>
        <taxon>Eukaryota</taxon>
        <taxon>Viridiplantae</taxon>
        <taxon>Streptophyta</taxon>
        <taxon>Embryophyta</taxon>
        <taxon>Tracheophyta</taxon>
        <taxon>Spermatophyta</taxon>
        <taxon>Magnoliopsida</taxon>
        <taxon>eudicotyledons</taxon>
        <taxon>Gunneridae</taxon>
        <taxon>Pentapetalae</taxon>
        <taxon>rosids</taxon>
        <taxon>malvids</taxon>
        <taxon>Myrtales</taxon>
        <taxon>Myrtaceae</taxon>
        <taxon>Myrtoideae</taxon>
        <taxon>Eucalypteae</taxon>
        <taxon>Eucalyptus</taxon>
    </lineage>
</organism>
<reference evidence="3 4" key="1">
    <citation type="submission" date="2024-11" db="EMBL/GenBank/DDBJ databases">
        <title>Chromosome-level genome assembly of Eucalyptus globulus Labill. provides insights into its genome evolution.</title>
        <authorList>
            <person name="Li X."/>
        </authorList>
    </citation>
    <scope>NUCLEOTIDE SEQUENCE [LARGE SCALE GENOMIC DNA]</scope>
    <source>
        <strain evidence="3">CL2024</strain>
        <tissue evidence="3">Fresh tender leaves</tissue>
    </source>
</reference>
<dbReference type="InterPro" id="IPR025315">
    <property type="entry name" value="DUF4220"/>
</dbReference>
<name>A0ABD3LR29_EUCGL</name>
<feature type="transmembrane region" description="Helical" evidence="1">
    <location>
        <begin position="12"/>
        <end position="34"/>
    </location>
</feature>
<evidence type="ECO:0000313" key="3">
    <source>
        <dbReference type="EMBL" id="KAL3752771.1"/>
    </source>
</evidence>
<keyword evidence="4" id="KW-1185">Reference proteome</keyword>
<dbReference type="Pfam" id="PF13968">
    <property type="entry name" value="DUF4220"/>
    <property type="match status" value="1"/>
</dbReference>
<feature type="transmembrane region" description="Helical" evidence="1">
    <location>
        <begin position="46"/>
        <end position="65"/>
    </location>
</feature>
<dbReference type="EMBL" id="JBJKBG010000001">
    <property type="protein sequence ID" value="KAL3752771.1"/>
    <property type="molecule type" value="Genomic_DNA"/>
</dbReference>
<sequence>MFSSIWVVWNEWNIRGFVILSLSLQVFLILFAPLRKKIANHHIVSLLWLTYLMADWVAAFAIGVISNNQGNSCTCAAEVDGALQAFWGSFLLLHLGGPDTIVAFSMEDSSLWPRHLLGLLFQICAAIYIFVQIFPNDKSMAIPTMLVFLAAITKNAERTLALNLSSHPRLREWVYSQHMISDDADNELIEELNVQAKEEEEAMLAESIVVKHAYYFFQIFKVFLIDFLYTGRQRAISRRYFHKVSAMDALRVISVELHFMYEVLHTKALAIRSNWSYIFRFIAFTNIVTAFFLFNRLKKHHLLEIDVEITYFLLLGGIALDAIALVMLIFSDWTVAEIKWCNTRSFKLDAFLHKLLSAMDVLRVPRFAICESGPHANVTYVVLDTPLIFRRWSESIYACNLFSEFFKESPRKMYKHDRHWGIITLSNIRNFPFHITEKIISCFHQASETIIGGCGLRNTERKLKMIANTKYVSHNPFIKKLWIFIFEEVRRKSKDAQDHTEVSEIFEARGDLFLKSSPMGCDCRNLLEYTEGTFDFNIIKWHLATEICYNWEKPFTARNDEREFSKILSDYMLYLLLNQSNLVSAMAGIAQMHSESALIPLRRQFSDVTMDVEGLCKRLYETPSGNSYSASLPNLGADLARKMEIHGDRKWKVISGVWVEMLSYTAIHIKGEAHVKVLSKGGELLAFVWLLMLHFGCLYKPEWGGMFNQFWN</sequence>
<evidence type="ECO:0000256" key="1">
    <source>
        <dbReference type="SAM" id="Phobius"/>
    </source>
</evidence>
<keyword evidence="1" id="KW-1133">Transmembrane helix</keyword>
<feature type="domain" description="DUF4220" evidence="2">
    <location>
        <begin position="48"/>
        <end position="403"/>
    </location>
</feature>
<keyword evidence="1" id="KW-0472">Membrane</keyword>
<gene>
    <name evidence="3" type="ORF">ACJRO7_000204</name>
</gene>
<protein>
    <recommendedName>
        <fullName evidence="2">DUF4220 domain-containing protein</fullName>
    </recommendedName>
</protein>
<comment type="caution">
    <text evidence="3">The sequence shown here is derived from an EMBL/GenBank/DDBJ whole genome shotgun (WGS) entry which is preliminary data.</text>
</comment>
<feature type="transmembrane region" description="Helical" evidence="1">
    <location>
        <begin position="116"/>
        <end position="135"/>
    </location>
</feature>
<dbReference type="Pfam" id="PF04578">
    <property type="entry name" value="DUF594"/>
    <property type="match status" value="1"/>
</dbReference>
<dbReference type="InterPro" id="IPR007658">
    <property type="entry name" value="DUF594"/>
</dbReference>
<dbReference type="AlphaFoldDB" id="A0ABD3LR29"/>
<proteinExistence type="predicted"/>
<dbReference type="PANTHER" id="PTHR31325">
    <property type="entry name" value="OS01G0798800 PROTEIN-RELATED"/>
    <property type="match status" value="1"/>
</dbReference>
<dbReference type="Proteomes" id="UP001634007">
    <property type="component" value="Unassembled WGS sequence"/>
</dbReference>
<evidence type="ECO:0000259" key="2">
    <source>
        <dbReference type="Pfam" id="PF13968"/>
    </source>
</evidence>
<accession>A0ABD3LR29</accession>
<keyword evidence="1" id="KW-0812">Transmembrane</keyword>
<evidence type="ECO:0000313" key="4">
    <source>
        <dbReference type="Proteomes" id="UP001634007"/>
    </source>
</evidence>
<feature type="transmembrane region" description="Helical" evidence="1">
    <location>
        <begin position="277"/>
        <end position="297"/>
    </location>
</feature>
<feature type="transmembrane region" description="Helical" evidence="1">
    <location>
        <begin position="212"/>
        <end position="229"/>
    </location>
</feature>
<feature type="transmembrane region" description="Helical" evidence="1">
    <location>
        <begin position="309"/>
        <end position="330"/>
    </location>
</feature>